<evidence type="ECO:0000256" key="4">
    <source>
        <dbReference type="ARBA" id="ARBA00022801"/>
    </source>
</evidence>
<dbReference type="NCBIfam" id="TIGR00072">
    <property type="entry name" value="hydrog_prot"/>
    <property type="match status" value="1"/>
</dbReference>
<keyword evidence="4" id="KW-0378">Hydrolase</keyword>
<evidence type="ECO:0000313" key="5">
    <source>
        <dbReference type="EMBL" id="HGK28730.1"/>
    </source>
</evidence>
<name>A0A7C4GBL5_UNCW3</name>
<dbReference type="InterPro" id="IPR004420">
    <property type="entry name" value="Pept_A31_hyd_mat_HycI"/>
</dbReference>
<protein>
    <submittedName>
        <fullName evidence="5">Hydrogenase 3 maturation endopeptidase HyCI</fullName>
    </submittedName>
</protein>
<dbReference type="SUPFAM" id="SSF53163">
    <property type="entry name" value="HybD-like"/>
    <property type="match status" value="1"/>
</dbReference>
<evidence type="ECO:0000256" key="1">
    <source>
        <dbReference type="ARBA" id="ARBA00006814"/>
    </source>
</evidence>
<comment type="similarity">
    <text evidence="1">Belongs to the peptidase A31 family.</text>
</comment>
<dbReference type="GO" id="GO:0016485">
    <property type="term" value="P:protein processing"/>
    <property type="evidence" value="ECO:0007669"/>
    <property type="project" value="TreeGrafter"/>
</dbReference>
<organism evidence="5">
    <name type="scientific">candidate division WOR-3 bacterium</name>
    <dbReference type="NCBI Taxonomy" id="2052148"/>
    <lineage>
        <taxon>Bacteria</taxon>
        <taxon>Bacteria division WOR-3</taxon>
    </lineage>
</organism>
<evidence type="ECO:0000256" key="3">
    <source>
        <dbReference type="ARBA" id="ARBA00022750"/>
    </source>
</evidence>
<gene>
    <name evidence="5" type="ORF">ENS41_07230</name>
</gene>
<dbReference type="CDD" id="cd06067">
    <property type="entry name" value="H2MP_MemB-H2evol"/>
    <property type="match status" value="1"/>
</dbReference>
<dbReference type="PANTHER" id="PTHR30302:SF1">
    <property type="entry name" value="HYDROGENASE 2 MATURATION PROTEASE"/>
    <property type="match status" value="1"/>
</dbReference>
<dbReference type="GO" id="GO:0004190">
    <property type="term" value="F:aspartic-type endopeptidase activity"/>
    <property type="evidence" value="ECO:0007669"/>
    <property type="project" value="UniProtKB-KW"/>
</dbReference>
<accession>A0A7C4GBL5</accession>
<dbReference type="AlphaFoldDB" id="A0A7C4GBL5"/>
<proteinExistence type="inferred from homology"/>
<comment type="caution">
    <text evidence="5">The sequence shown here is derived from an EMBL/GenBank/DDBJ whole genome shotgun (WGS) entry which is preliminary data.</text>
</comment>
<reference evidence="5" key="1">
    <citation type="journal article" date="2020" name="mSystems">
        <title>Genome- and Community-Level Interaction Insights into Carbon Utilization and Element Cycling Functions of Hydrothermarchaeota in Hydrothermal Sediment.</title>
        <authorList>
            <person name="Zhou Z."/>
            <person name="Liu Y."/>
            <person name="Xu W."/>
            <person name="Pan J."/>
            <person name="Luo Z.H."/>
            <person name="Li M."/>
        </authorList>
    </citation>
    <scope>NUCLEOTIDE SEQUENCE [LARGE SCALE GENOMIC DNA]</scope>
    <source>
        <strain evidence="5">SpSt-488</strain>
    </source>
</reference>
<keyword evidence="3" id="KW-0064">Aspartyl protease</keyword>
<dbReference type="GO" id="GO:0008047">
    <property type="term" value="F:enzyme activator activity"/>
    <property type="evidence" value="ECO:0007669"/>
    <property type="project" value="InterPro"/>
</dbReference>
<keyword evidence="2" id="KW-0645">Protease</keyword>
<dbReference type="Gene3D" id="3.40.50.1450">
    <property type="entry name" value="HybD-like"/>
    <property type="match status" value="1"/>
</dbReference>
<dbReference type="InterPro" id="IPR023430">
    <property type="entry name" value="Pept_HybD-like_dom_sf"/>
</dbReference>
<sequence length="173" mass="18416">MLREGRETAEGETGKLSGSTVVIGVGNRLRGDDAVGCSVIDALKGKVAALLFDAESAPENFIEPAVETKPTRILFIDACDFGGKPGEFKLFGREEIGRLALGLVSTHTLPLTLTAELLEQRTGAEVWLLGVQPARLEFGAQMSRQVAKALPAIVEFVRDWLSAAPPDNAGSQL</sequence>
<dbReference type="Pfam" id="PF01750">
    <property type="entry name" value="HycI"/>
    <property type="match status" value="1"/>
</dbReference>
<evidence type="ECO:0000256" key="2">
    <source>
        <dbReference type="ARBA" id="ARBA00022670"/>
    </source>
</evidence>
<dbReference type="EMBL" id="DSUT01000151">
    <property type="protein sequence ID" value="HGK28730.1"/>
    <property type="molecule type" value="Genomic_DNA"/>
</dbReference>
<dbReference type="PANTHER" id="PTHR30302">
    <property type="entry name" value="HYDROGENASE 1 MATURATION PROTEASE"/>
    <property type="match status" value="1"/>
</dbReference>
<dbReference type="InterPro" id="IPR000671">
    <property type="entry name" value="Peptidase_A31"/>
</dbReference>
<dbReference type="PRINTS" id="PR00446">
    <property type="entry name" value="HYDRGNUPTAKE"/>
</dbReference>